<dbReference type="GO" id="GO:0070301">
    <property type="term" value="P:cellular response to hydrogen peroxide"/>
    <property type="evidence" value="ECO:0000318"/>
    <property type="project" value="GO_Central"/>
</dbReference>
<evidence type="ECO:0000256" key="2">
    <source>
        <dbReference type="ARBA" id="ARBA00022553"/>
    </source>
</evidence>
<evidence type="ECO:0000313" key="5">
    <source>
        <dbReference type="EMBL" id="EDV23466.1"/>
    </source>
</evidence>
<dbReference type="AlphaFoldDB" id="B3S2R2"/>
<accession>B3S2R2</accession>
<protein>
    <recommendedName>
        <fullName evidence="1">Oxidative stress-responsive serine-rich protein 1</fullName>
    </recommendedName>
    <alternativeName>
        <fullName evidence="4">Oxidative stress-responsive protein 1</fullName>
    </alternativeName>
    <alternativeName>
        <fullName evidence="3">Peroxide-inducible transcript 1 protein</fullName>
    </alternativeName>
</protein>
<dbReference type="RefSeq" id="XP_002114376.1">
    <property type="nucleotide sequence ID" value="XM_002114340.1"/>
</dbReference>
<dbReference type="CTD" id="6755589"/>
<keyword evidence="6" id="KW-1185">Reference proteome</keyword>
<dbReference type="OrthoDB" id="10045817at2759"/>
<keyword evidence="2" id="KW-0597">Phosphoprotein</keyword>
<proteinExistence type="predicted"/>
<dbReference type="GeneID" id="6755589"/>
<evidence type="ECO:0000256" key="3">
    <source>
        <dbReference type="ARBA" id="ARBA00029721"/>
    </source>
</evidence>
<evidence type="ECO:0000313" key="6">
    <source>
        <dbReference type="Proteomes" id="UP000009022"/>
    </source>
</evidence>
<dbReference type="PANTHER" id="PTHR31383:SF2">
    <property type="entry name" value="OXIDATIVE STRESS-RESPONSIVE SERINE-RICH PROTEIN 1"/>
    <property type="match status" value="1"/>
</dbReference>
<dbReference type="InterPro" id="IPR008494">
    <property type="entry name" value="DUF776"/>
</dbReference>
<dbReference type="PANTHER" id="PTHR31383">
    <property type="entry name" value="OXIDATIVE STRESS-RESPONSE SERINE-RICH PROTEIN 1"/>
    <property type="match status" value="1"/>
</dbReference>
<evidence type="ECO:0000256" key="4">
    <source>
        <dbReference type="ARBA" id="ARBA00031405"/>
    </source>
</evidence>
<name>B3S2R2_TRIAD</name>
<dbReference type="InParanoid" id="B3S2R2"/>
<dbReference type="KEGG" id="tad:TRIADDRAFT_58117"/>
<dbReference type="HOGENOM" id="CLU_1172017_0_0_1"/>
<evidence type="ECO:0000256" key="1">
    <source>
        <dbReference type="ARBA" id="ARBA00015005"/>
    </source>
</evidence>
<reference evidence="5 6" key="1">
    <citation type="journal article" date="2008" name="Nature">
        <title>The Trichoplax genome and the nature of placozoans.</title>
        <authorList>
            <person name="Srivastava M."/>
            <person name="Begovic E."/>
            <person name="Chapman J."/>
            <person name="Putnam N.H."/>
            <person name="Hellsten U."/>
            <person name="Kawashima T."/>
            <person name="Kuo A."/>
            <person name="Mitros T."/>
            <person name="Salamov A."/>
            <person name="Carpenter M.L."/>
            <person name="Signorovitch A.Y."/>
            <person name="Moreno M.A."/>
            <person name="Kamm K."/>
            <person name="Grimwood J."/>
            <person name="Schmutz J."/>
            <person name="Shapiro H."/>
            <person name="Grigoriev I.V."/>
            <person name="Buss L.W."/>
            <person name="Schierwater B."/>
            <person name="Dellaporta S.L."/>
            <person name="Rokhsar D.S."/>
        </authorList>
    </citation>
    <scope>NUCLEOTIDE SEQUENCE [LARGE SCALE GENOMIC DNA]</scope>
    <source>
        <strain evidence="5 6">Grell-BS-1999</strain>
    </source>
</reference>
<dbReference type="Proteomes" id="UP000009022">
    <property type="component" value="Unassembled WGS sequence"/>
</dbReference>
<dbReference type="EMBL" id="DS985247">
    <property type="protein sequence ID" value="EDV23466.1"/>
    <property type="molecule type" value="Genomic_DNA"/>
</dbReference>
<gene>
    <name evidence="5" type="ORF">TRIADDRAFT_58117</name>
</gene>
<sequence>MARMQDPIQPCHPYRNCNCDELPLIDDTIDRLDQLHLSAGYLSKMHCRCAYRYTPTPHSYRYPYQPHPKIKHSMNTNMTNINQVYPDSTCNFDHSRRAVSDVAAAANSGKNYREEVAVYNNDESVKCINSDIDQGNPNLDHHVANLSLIDQNDTTKMSQMNTNKNKPVMLNMAKAWLEHNQGKEVNENIITDCGNGDVTENSPNYQDDTTPDELASYLEHYLYLPKPMSTAAEMSYS</sequence>
<organism evidence="5 6">
    <name type="scientific">Trichoplax adhaerens</name>
    <name type="common">Trichoplax reptans</name>
    <dbReference type="NCBI Taxonomy" id="10228"/>
    <lineage>
        <taxon>Eukaryota</taxon>
        <taxon>Metazoa</taxon>
        <taxon>Placozoa</taxon>
        <taxon>Uniplacotomia</taxon>
        <taxon>Trichoplacea</taxon>
        <taxon>Trichoplacidae</taxon>
        <taxon>Trichoplax</taxon>
    </lineage>
</organism>